<keyword evidence="2" id="KW-1185">Reference proteome</keyword>
<name>A0A8B6FYQ5_MYTGA</name>
<accession>A0A8B6FYQ5</accession>
<dbReference type="EMBL" id="UYJE01007550">
    <property type="protein sequence ID" value="VDI55891.1"/>
    <property type="molecule type" value="Genomic_DNA"/>
</dbReference>
<dbReference type="Proteomes" id="UP000596742">
    <property type="component" value="Unassembled WGS sequence"/>
</dbReference>
<organism evidence="1 2">
    <name type="scientific">Mytilus galloprovincialis</name>
    <name type="common">Mediterranean mussel</name>
    <dbReference type="NCBI Taxonomy" id="29158"/>
    <lineage>
        <taxon>Eukaryota</taxon>
        <taxon>Metazoa</taxon>
        <taxon>Spiralia</taxon>
        <taxon>Lophotrochozoa</taxon>
        <taxon>Mollusca</taxon>
        <taxon>Bivalvia</taxon>
        <taxon>Autobranchia</taxon>
        <taxon>Pteriomorphia</taxon>
        <taxon>Mytilida</taxon>
        <taxon>Mytiloidea</taxon>
        <taxon>Mytilidae</taxon>
        <taxon>Mytilinae</taxon>
        <taxon>Mytilus</taxon>
    </lineage>
</organism>
<dbReference type="OrthoDB" id="6818379at2759"/>
<evidence type="ECO:0000313" key="1">
    <source>
        <dbReference type="EMBL" id="VDI55891.1"/>
    </source>
</evidence>
<gene>
    <name evidence="1" type="ORF">MGAL_10B056616</name>
</gene>
<evidence type="ECO:0000313" key="2">
    <source>
        <dbReference type="Proteomes" id="UP000596742"/>
    </source>
</evidence>
<evidence type="ECO:0008006" key="3">
    <source>
        <dbReference type="Google" id="ProtNLM"/>
    </source>
</evidence>
<proteinExistence type="predicted"/>
<reference evidence="1" key="1">
    <citation type="submission" date="2018-11" db="EMBL/GenBank/DDBJ databases">
        <authorList>
            <person name="Alioto T."/>
            <person name="Alioto T."/>
        </authorList>
    </citation>
    <scope>NUCLEOTIDE SEQUENCE</scope>
</reference>
<comment type="caution">
    <text evidence="1">The sequence shown here is derived from an EMBL/GenBank/DDBJ whole genome shotgun (WGS) entry which is preliminary data.</text>
</comment>
<protein>
    <recommendedName>
        <fullName evidence="3">G domain-containing protein</fullName>
    </recommendedName>
</protein>
<dbReference type="AlphaFoldDB" id="A0A8B6FYQ5"/>
<sequence>MNVEDISYSANAPTRSNHYLLLQRSIRRLIIGKSDCGKTTLLNNLFQRDGWLRLQSIVRLRIIASPTYLPAVGASAGKKASLKKISRPPTVQGKSPYSLIDVVNTLSPPRHPSGIETFFDQGSDVPNPRELDPSRKNLMVNLMVFRRLDAEKTEHTCEDNVDCFYLCQNYFTLPRQSIRENANFPCLFQQNAKNIDHIRRDHCNDLTKEQYSLTLCVSIAGPSPMDL</sequence>